<name>A0ABW5R859_9BACL</name>
<evidence type="ECO:0000313" key="5">
    <source>
        <dbReference type="EMBL" id="MFD2671252.1"/>
    </source>
</evidence>
<evidence type="ECO:0000256" key="3">
    <source>
        <dbReference type="ARBA" id="ARBA00022840"/>
    </source>
</evidence>
<feature type="domain" description="Carboxyltransferase" evidence="4">
    <location>
        <begin position="6"/>
        <end position="223"/>
    </location>
</feature>
<dbReference type="InterPro" id="IPR029000">
    <property type="entry name" value="Cyclophilin-like_dom_sf"/>
</dbReference>
<gene>
    <name evidence="5" type="primary">pxpB</name>
    <name evidence="5" type="ORF">ACFSUC_06495</name>
</gene>
<keyword evidence="1" id="KW-0547">Nucleotide-binding</keyword>
<sequence length="244" mass="27736">MNPITLDMIPISEQAITVQFYSSTSIPLFPYIQAFLKELRVRPISGMVECIATDEVLTVYYDPAVVQRLHRSSLALSSVSHWMKMQIHERHQLFRMQERISEKGAGSLKIIPVCYGGQYGPDLDVTANHLQMDTSEVIRLHSEREYVVSLIGFAPGFPYLQGMDERIAVPRRAEPRIQVEKGSVGIGGVQTGVYPLTLPGGWQLIGRTPMSLFDPHRDQPSYLQPGDRVRFEPISKVDYERYRE</sequence>
<evidence type="ECO:0000256" key="2">
    <source>
        <dbReference type="ARBA" id="ARBA00022801"/>
    </source>
</evidence>
<dbReference type="PANTHER" id="PTHR34698">
    <property type="entry name" value="5-OXOPROLINASE SUBUNIT B"/>
    <property type="match status" value="1"/>
</dbReference>
<dbReference type="InterPro" id="IPR003833">
    <property type="entry name" value="CT_C_D"/>
</dbReference>
<evidence type="ECO:0000256" key="1">
    <source>
        <dbReference type="ARBA" id="ARBA00022741"/>
    </source>
</evidence>
<dbReference type="GO" id="GO:0017168">
    <property type="term" value="F:5-oxoprolinase (ATP-hydrolyzing) activity"/>
    <property type="evidence" value="ECO:0007669"/>
    <property type="project" value="UniProtKB-EC"/>
</dbReference>
<keyword evidence="3" id="KW-0067">ATP-binding</keyword>
<dbReference type="Proteomes" id="UP001597497">
    <property type="component" value="Unassembled WGS sequence"/>
</dbReference>
<dbReference type="SUPFAM" id="SSF160467">
    <property type="entry name" value="PH0987 N-terminal domain-like"/>
    <property type="match status" value="1"/>
</dbReference>
<dbReference type="EC" id="3.5.2.9" evidence="5"/>
<dbReference type="SUPFAM" id="SSF50891">
    <property type="entry name" value="Cyclophilin-like"/>
    <property type="match status" value="1"/>
</dbReference>
<dbReference type="Pfam" id="PF02682">
    <property type="entry name" value="CT_C_D"/>
    <property type="match status" value="1"/>
</dbReference>
<dbReference type="Gene3D" id="3.30.1360.40">
    <property type="match status" value="1"/>
</dbReference>
<dbReference type="SMART" id="SM00796">
    <property type="entry name" value="AHS1"/>
    <property type="match status" value="1"/>
</dbReference>
<comment type="caution">
    <text evidence="5">The sequence shown here is derived from an EMBL/GenBank/DDBJ whole genome shotgun (WGS) entry which is preliminary data.</text>
</comment>
<dbReference type="RefSeq" id="WP_379928693.1">
    <property type="nucleotide sequence ID" value="NZ_JBHUMM010000010.1"/>
</dbReference>
<dbReference type="Gene3D" id="2.40.100.10">
    <property type="entry name" value="Cyclophilin-like"/>
    <property type="match status" value="1"/>
</dbReference>
<accession>A0ABW5R859</accession>
<dbReference type="EMBL" id="JBHUMM010000010">
    <property type="protein sequence ID" value="MFD2671252.1"/>
    <property type="molecule type" value="Genomic_DNA"/>
</dbReference>
<protein>
    <submittedName>
        <fullName evidence="5">5-oxoprolinase subunit PxpB</fullName>
        <ecNumber evidence="5">3.5.2.9</ecNumber>
    </submittedName>
</protein>
<keyword evidence="6" id="KW-1185">Reference proteome</keyword>
<evidence type="ECO:0000259" key="4">
    <source>
        <dbReference type="SMART" id="SM00796"/>
    </source>
</evidence>
<proteinExistence type="predicted"/>
<reference evidence="6" key="1">
    <citation type="journal article" date="2019" name="Int. J. Syst. Evol. Microbiol.">
        <title>The Global Catalogue of Microorganisms (GCM) 10K type strain sequencing project: providing services to taxonomists for standard genome sequencing and annotation.</title>
        <authorList>
            <consortium name="The Broad Institute Genomics Platform"/>
            <consortium name="The Broad Institute Genome Sequencing Center for Infectious Disease"/>
            <person name="Wu L."/>
            <person name="Ma J."/>
        </authorList>
    </citation>
    <scope>NUCLEOTIDE SEQUENCE [LARGE SCALE GENOMIC DNA]</scope>
    <source>
        <strain evidence="6">KCTC 33676</strain>
    </source>
</reference>
<dbReference type="InterPro" id="IPR010016">
    <property type="entry name" value="PxpB"/>
</dbReference>
<dbReference type="NCBIfam" id="TIGR00370">
    <property type="entry name" value="5-oxoprolinase subunit PxpB"/>
    <property type="match status" value="1"/>
</dbReference>
<evidence type="ECO:0000313" key="6">
    <source>
        <dbReference type="Proteomes" id="UP001597497"/>
    </source>
</evidence>
<organism evidence="5 6">
    <name type="scientific">Marinicrinis sediminis</name>
    <dbReference type="NCBI Taxonomy" id="1652465"/>
    <lineage>
        <taxon>Bacteria</taxon>
        <taxon>Bacillati</taxon>
        <taxon>Bacillota</taxon>
        <taxon>Bacilli</taxon>
        <taxon>Bacillales</taxon>
        <taxon>Paenibacillaceae</taxon>
    </lineage>
</organism>
<keyword evidence="2 5" id="KW-0378">Hydrolase</keyword>
<dbReference type="PANTHER" id="PTHR34698:SF2">
    <property type="entry name" value="5-OXOPROLINASE SUBUNIT B"/>
    <property type="match status" value="1"/>
</dbReference>